<name>A0A7S3J7B5_9SPIT</name>
<accession>A0A7S3J7B5</accession>
<dbReference type="EMBL" id="HBII01012633">
    <property type="protein sequence ID" value="CAE0346447.1"/>
    <property type="molecule type" value="Transcribed_RNA"/>
</dbReference>
<sequence length="159" mass="18149">MASRYLEETKGCLTKKSVSTTGKILSIADSPETSSKEVPPLSHFRSAQKGCLKIGEITREESHHDSLKRMNSFETKTKNISRKIKAINFRLLNGIKSKTNIKYSRDNASRNISTNDESKTKIFNKLMNFSVLSQSIEDIKPRRVKEHTRKSTRKVTFNI</sequence>
<dbReference type="AlphaFoldDB" id="A0A7S3J7B5"/>
<protein>
    <submittedName>
        <fullName evidence="1">Uncharacterized protein</fullName>
    </submittedName>
</protein>
<evidence type="ECO:0000313" key="1">
    <source>
        <dbReference type="EMBL" id="CAE0346447.1"/>
    </source>
</evidence>
<organism evidence="1">
    <name type="scientific">Euplotes harpa</name>
    <dbReference type="NCBI Taxonomy" id="151035"/>
    <lineage>
        <taxon>Eukaryota</taxon>
        <taxon>Sar</taxon>
        <taxon>Alveolata</taxon>
        <taxon>Ciliophora</taxon>
        <taxon>Intramacronucleata</taxon>
        <taxon>Spirotrichea</taxon>
        <taxon>Hypotrichia</taxon>
        <taxon>Euplotida</taxon>
        <taxon>Euplotidae</taxon>
        <taxon>Euplotes</taxon>
    </lineage>
</organism>
<reference evidence="1" key="1">
    <citation type="submission" date="2021-01" db="EMBL/GenBank/DDBJ databases">
        <authorList>
            <person name="Corre E."/>
            <person name="Pelletier E."/>
            <person name="Niang G."/>
            <person name="Scheremetjew M."/>
            <person name="Finn R."/>
            <person name="Kale V."/>
            <person name="Holt S."/>
            <person name="Cochrane G."/>
            <person name="Meng A."/>
            <person name="Brown T."/>
            <person name="Cohen L."/>
        </authorList>
    </citation>
    <scope>NUCLEOTIDE SEQUENCE</scope>
    <source>
        <strain evidence="1">FSP1.4</strain>
    </source>
</reference>
<proteinExistence type="predicted"/>
<gene>
    <name evidence="1" type="ORF">EHAR0213_LOCUS5357</name>
</gene>